<gene>
    <name evidence="3" type="ORF">LEA_04577</name>
</gene>
<reference evidence="3" key="1">
    <citation type="journal article" date="2013" name="Environ. Microbiol.">
        <title>Microbiota from the distal guts of lean and obese adolescents exhibit partial functional redundancy besides clear differences in community structure.</title>
        <authorList>
            <person name="Ferrer M."/>
            <person name="Ruiz A."/>
            <person name="Lanza F."/>
            <person name="Haange S.B."/>
            <person name="Oberbach A."/>
            <person name="Till H."/>
            <person name="Bargiela R."/>
            <person name="Campoy C."/>
            <person name="Segura M.T."/>
            <person name="Richter M."/>
            <person name="von Bergen M."/>
            <person name="Seifert J."/>
            <person name="Suarez A."/>
        </authorList>
    </citation>
    <scope>NUCLEOTIDE SEQUENCE</scope>
</reference>
<dbReference type="InterPro" id="IPR004176">
    <property type="entry name" value="Clp_R_N"/>
</dbReference>
<dbReference type="AlphaFoldDB" id="K1UYK7"/>
<feature type="coiled-coil region" evidence="1">
    <location>
        <begin position="85"/>
        <end position="112"/>
    </location>
</feature>
<evidence type="ECO:0000256" key="1">
    <source>
        <dbReference type="SAM" id="Coils"/>
    </source>
</evidence>
<feature type="domain" description="Clp R" evidence="2">
    <location>
        <begin position="1"/>
        <end position="136"/>
    </location>
</feature>
<name>K1UYK7_9ZZZZ</name>
<dbReference type="Pfam" id="PF02861">
    <property type="entry name" value="Clp_N"/>
    <property type="match status" value="1"/>
</dbReference>
<organism evidence="3">
    <name type="scientific">human gut metagenome</name>
    <dbReference type="NCBI Taxonomy" id="408170"/>
    <lineage>
        <taxon>unclassified sequences</taxon>
        <taxon>metagenomes</taxon>
        <taxon>organismal metagenomes</taxon>
    </lineage>
</organism>
<dbReference type="SUPFAM" id="SSF81923">
    <property type="entry name" value="Double Clp-N motif"/>
    <property type="match status" value="1"/>
</dbReference>
<evidence type="ECO:0000259" key="2">
    <source>
        <dbReference type="PROSITE" id="PS51903"/>
    </source>
</evidence>
<proteinExistence type="predicted"/>
<comment type="caution">
    <text evidence="3">The sequence shown here is derived from an EMBL/GenBank/DDBJ whole genome shotgun (WGS) entry which is preliminary data.</text>
</comment>
<protein>
    <submittedName>
        <fullName evidence="3">ATP-dependent chaperone protein ClpB</fullName>
    </submittedName>
</protein>
<dbReference type="Gene3D" id="1.10.1780.10">
    <property type="entry name" value="Clp, N-terminal domain"/>
    <property type="match status" value="1"/>
</dbReference>
<sequence>TNQFTQKTMEALQAAQRLAIEYSNQALEQEHMLVALTQQQDGLIPQLLTKMNVDPGTFEAAAAEKVSQLPHVTGSGRDPDKVYISNELDQALTAAEKQAQQMKDEYISVEHVFMGMLQRPGRVAGEWILANSTGRL</sequence>
<dbReference type="PROSITE" id="PS51903">
    <property type="entry name" value="CLP_R"/>
    <property type="match status" value="1"/>
</dbReference>
<accession>K1UYK7</accession>
<dbReference type="EMBL" id="AJWY01003004">
    <property type="protein sequence ID" value="EKC76681.1"/>
    <property type="molecule type" value="Genomic_DNA"/>
</dbReference>
<feature type="non-terminal residue" evidence="3">
    <location>
        <position position="1"/>
    </location>
</feature>
<evidence type="ECO:0000313" key="3">
    <source>
        <dbReference type="EMBL" id="EKC76681.1"/>
    </source>
</evidence>
<keyword evidence="1" id="KW-0175">Coiled coil</keyword>
<dbReference type="InterPro" id="IPR036628">
    <property type="entry name" value="Clp_N_dom_sf"/>
</dbReference>